<sequence length="321" mass="36427">MKVKAKWIFGLIIFMVLLSGCTSGNKENKSKADKSSKTTEQNEDVKQLSFEDYTTEAVRLRSEFSAAIKAYGEVRQTPGTDEEEWSKQSSEKINDIRKVLNEIAMIAPPDDYKEIGEAPSAAIEEYHKALDLFEESVEKRDGQLDIKGLDHLQTGQDYWNYAFRLLSINNPLPVEGSDGTIDSQDLKDLDLNAGIDRDSVLMNVSKDGKELIGHWGFLNEDGSPNISIVLHADGSYEGYGNGQFPSKDNAFEGSWEWNYIKGILTFHHDARYNNGEKLKIGEYREKMTMELQRYDEKGIQLFDLESMATFAYQNLDDKVEN</sequence>
<evidence type="ECO:0000313" key="3">
    <source>
        <dbReference type="EMBL" id="MFC5465165.1"/>
    </source>
</evidence>
<dbReference type="Proteomes" id="UP001596147">
    <property type="component" value="Unassembled WGS sequence"/>
</dbReference>
<dbReference type="Pfam" id="PF22872">
    <property type="entry name" value="DUF7018"/>
    <property type="match status" value="1"/>
</dbReference>
<comment type="caution">
    <text evidence="3">The sequence shown here is derived from an EMBL/GenBank/DDBJ whole genome shotgun (WGS) entry which is preliminary data.</text>
</comment>
<organism evidence="3 4">
    <name type="scientific">Lederbergia graminis</name>
    <dbReference type="NCBI Taxonomy" id="735518"/>
    <lineage>
        <taxon>Bacteria</taxon>
        <taxon>Bacillati</taxon>
        <taxon>Bacillota</taxon>
        <taxon>Bacilli</taxon>
        <taxon>Bacillales</taxon>
        <taxon>Bacillaceae</taxon>
        <taxon>Lederbergia</taxon>
    </lineage>
</organism>
<dbReference type="InterPro" id="IPR025057">
    <property type="entry name" value="DUF3994"/>
</dbReference>
<dbReference type="InterPro" id="IPR053854">
    <property type="entry name" value="DUF7018"/>
</dbReference>
<evidence type="ECO:0000259" key="2">
    <source>
        <dbReference type="Pfam" id="PF22872"/>
    </source>
</evidence>
<accession>A0ABW0LHE0</accession>
<gene>
    <name evidence="3" type="ORF">ACFPM4_10440</name>
</gene>
<dbReference type="RefSeq" id="WP_382351122.1">
    <property type="nucleotide sequence ID" value="NZ_JBHSMC010000014.1"/>
</dbReference>
<dbReference type="PROSITE" id="PS51257">
    <property type="entry name" value="PROKAR_LIPOPROTEIN"/>
    <property type="match status" value="1"/>
</dbReference>
<protein>
    <submittedName>
        <fullName evidence="3">DUF3994 domain-containing protein</fullName>
    </submittedName>
</protein>
<dbReference type="EMBL" id="JBHSMC010000014">
    <property type="protein sequence ID" value="MFC5465165.1"/>
    <property type="molecule type" value="Genomic_DNA"/>
</dbReference>
<keyword evidence="4" id="KW-1185">Reference proteome</keyword>
<dbReference type="Pfam" id="PF13159">
    <property type="entry name" value="DUF3994"/>
    <property type="match status" value="1"/>
</dbReference>
<feature type="domain" description="DUF3994" evidence="1">
    <location>
        <begin position="177"/>
        <end position="301"/>
    </location>
</feature>
<name>A0ABW0LHE0_9BACI</name>
<reference evidence="4" key="1">
    <citation type="journal article" date="2019" name="Int. J. Syst. Evol. Microbiol.">
        <title>The Global Catalogue of Microorganisms (GCM) 10K type strain sequencing project: providing services to taxonomists for standard genome sequencing and annotation.</title>
        <authorList>
            <consortium name="The Broad Institute Genomics Platform"/>
            <consortium name="The Broad Institute Genome Sequencing Center for Infectious Disease"/>
            <person name="Wu L."/>
            <person name="Ma J."/>
        </authorList>
    </citation>
    <scope>NUCLEOTIDE SEQUENCE [LARGE SCALE GENOMIC DNA]</scope>
    <source>
        <strain evidence="4">CGMCC 1.12237</strain>
    </source>
</reference>
<evidence type="ECO:0000259" key="1">
    <source>
        <dbReference type="Pfam" id="PF13159"/>
    </source>
</evidence>
<evidence type="ECO:0000313" key="4">
    <source>
        <dbReference type="Proteomes" id="UP001596147"/>
    </source>
</evidence>
<proteinExistence type="predicted"/>
<feature type="domain" description="DUF7018" evidence="2">
    <location>
        <begin position="48"/>
        <end position="162"/>
    </location>
</feature>